<dbReference type="Gene3D" id="2.60.40.420">
    <property type="entry name" value="Cupredoxins - blue copper proteins"/>
    <property type="match status" value="1"/>
</dbReference>
<evidence type="ECO:0000313" key="1">
    <source>
        <dbReference type="EMBL" id="KAJ8954971.1"/>
    </source>
</evidence>
<name>A0AAV8YT72_9CUCU</name>
<comment type="caution">
    <text evidence="1">The sequence shown here is derived from an EMBL/GenBank/DDBJ whole genome shotgun (WGS) entry which is preliminary data.</text>
</comment>
<accession>A0AAV8YT72</accession>
<dbReference type="Proteomes" id="UP001162162">
    <property type="component" value="Unassembled WGS sequence"/>
</dbReference>
<gene>
    <name evidence="1" type="ORF">NQ318_000402</name>
</gene>
<organism evidence="1 2">
    <name type="scientific">Aromia moschata</name>
    <dbReference type="NCBI Taxonomy" id="1265417"/>
    <lineage>
        <taxon>Eukaryota</taxon>
        <taxon>Metazoa</taxon>
        <taxon>Ecdysozoa</taxon>
        <taxon>Arthropoda</taxon>
        <taxon>Hexapoda</taxon>
        <taxon>Insecta</taxon>
        <taxon>Pterygota</taxon>
        <taxon>Neoptera</taxon>
        <taxon>Endopterygota</taxon>
        <taxon>Coleoptera</taxon>
        <taxon>Polyphaga</taxon>
        <taxon>Cucujiformia</taxon>
        <taxon>Chrysomeloidea</taxon>
        <taxon>Cerambycidae</taxon>
        <taxon>Cerambycinae</taxon>
        <taxon>Callichromatini</taxon>
        <taxon>Aromia</taxon>
    </lineage>
</organism>
<protein>
    <submittedName>
        <fullName evidence="1">Uncharacterized protein</fullName>
    </submittedName>
</protein>
<keyword evidence="2" id="KW-1185">Reference proteome</keyword>
<evidence type="ECO:0000313" key="2">
    <source>
        <dbReference type="Proteomes" id="UP001162162"/>
    </source>
</evidence>
<dbReference type="AlphaFoldDB" id="A0AAV8YT72"/>
<reference evidence="1" key="1">
    <citation type="journal article" date="2023" name="Insect Mol. Biol.">
        <title>Genome sequencing provides insights into the evolution of gene families encoding plant cell wall-degrading enzymes in longhorned beetles.</title>
        <authorList>
            <person name="Shin N.R."/>
            <person name="Okamura Y."/>
            <person name="Kirsch R."/>
            <person name="Pauchet Y."/>
        </authorList>
    </citation>
    <scope>NUCLEOTIDE SEQUENCE</scope>
    <source>
        <strain evidence="1">AMC_N1</strain>
    </source>
</reference>
<proteinExistence type="predicted"/>
<sequence>MVMLHGIGSKSDPCDINDTMYLVVSLLVIINAGGNLGYTNELSESENSTAVHLEYVLLGEENPCARPCISGAAPMICRYTFTVEWYHTLSKACYDCPFNATDCFREDCIPADGYKRPVISINRRMPGPIIELMAQIAFRP</sequence>
<dbReference type="EMBL" id="JAPWTK010000041">
    <property type="protein sequence ID" value="KAJ8954971.1"/>
    <property type="molecule type" value="Genomic_DNA"/>
</dbReference>
<dbReference type="InterPro" id="IPR008972">
    <property type="entry name" value="Cupredoxin"/>
</dbReference>